<name>A0A934V976_9BACT</name>
<dbReference type="Pfam" id="PF07484">
    <property type="entry name" value="Collar"/>
    <property type="match status" value="1"/>
</dbReference>
<evidence type="ECO:0000313" key="2">
    <source>
        <dbReference type="EMBL" id="MBK1818032.1"/>
    </source>
</evidence>
<evidence type="ECO:0000259" key="1">
    <source>
        <dbReference type="Pfam" id="PF07484"/>
    </source>
</evidence>
<keyword evidence="3" id="KW-1185">Reference proteome</keyword>
<feature type="domain" description="Phage tail collar" evidence="1">
    <location>
        <begin position="8"/>
        <end position="63"/>
    </location>
</feature>
<dbReference type="Proteomes" id="UP000600139">
    <property type="component" value="Unassembled WGS sequence"/>
</dbReference>
<reference evidence="2" key="1">
    <citation type="submission" date="2021-01" db="EMBL/GenBank/DDBJ databases">
        <title>Modified the classification status of verrucomicrobia.</title>
        <authorList>
            <person name="Feng X."/>
        </authorList>
    </citation>
    <scope>NUCLEOTIDE SEQUENCE</scope>
    <source>
        <strain evidence="2">JCM 18052</strain>
    </source>
</reference>
<gene>
    <name evidence="2" type="ORF">JIN84_20585</name>
</gene>
<dbReference type="AlphaFoldDB" id="A0A934V976"/>
<accession>A0A934V976</accession>
<dbReference type="InterPro" id="IPR037053">
    <property type="entry name" value="Phage_tail_collar_dom_sf"/>
</dbReference>
<dbReference type="SUPFAM" id="SSF88874">
    <property type="entry name" value="Receptor-binding domain of short tail fibre protein gp12"/>
    <property type="match status" value="1"/>
</dbReference>
<evidence type="ECO:0000313" key="3">
    <source>
        <dbReference type="Proteomes" id="UP000600139"/>
    </source>
</evidence>
<comment type="caution">
    <text evidence="2">The sequence shown here is derived from an EMBL/GenBank/DDBJ whole genome shotgun (WGS) entry which is preliminary data.</text>
</comment>
<sequence length="175" mass="17754">MATPFIAQIATFGFNFAPRGWAQCNGQTLPIAQNTALFSILGTTYGGNGTTTFMLPNLQGRAPMHPGAGGGLTSRTLGQVLGTENQTLSVPEMPAHNHGGVVAPMSASPAAGGSSSPSGMVPAVTPRPLYADTGNGSLGAPSISSVGGGQPHLNMQPYLCVNFCIALQGIFPSRN</sequence>
<organism evidence="2 3">
    <name type="scientific">Luteolibacter yonseiensis</name>
    <dbReference type="NCBI Taxonomy" id="1144680"/>
    <lineage>
        <taxon>Bacteria</taxon>
        <taxon>Pseudomonadati</taxon>
        <taxon>Verrucomicrobiota</taxon>
        <taxon>Verrucomicrobiia</taxon>
        <taxon>Verrucomicrobiales</taxon>
        <taxon>Verrucomicrobiaceae</taxon>
        <taxon>Luteolibacter</taxon>
    </lineage>
</organism>
<dbReference type="RefSeq" id="WP_200352987.1">
    <property type="nucleotide sequence ID" value="NZ_BAABHZ010000002.1"/>
</dbReference>
<dbReference type="InterPro" id="IPR011083">
    <property type="entry name" value="Phage_tail_collar_dom"/>
</dbReference>
<proteinExistence type="predicted"/>
<dbReference type="Gene3D" id="3.90.1340.10">
    <property type="entry name" value="Phage tail collar domain"/>
    <property type="match status" value="1"/>
</dbReference>
<protein>
    <submittedName>
        <fullName evidence="2">Phage tail protein</fullName>
    </submittedName>
</protein>
<dbReference type="EMBL" id="JAENIK010000013">
    <property type="protein sequence ID" value="MBK1818032.1"/>
    <property type="molecule type" value="Genomic_DNA"/>
</dbReference>